<dbReference type="GO" id="GO:0008295">
    <property type="term" value="P:spermidine biosynthetic process"/>
    <property type="evidence" value="ECO:0007669"/>
    <property type="project" value="UniProtKB-KW"/>
</dbReference>
<name>A0AAE4Y6V6_9RHOB</name>
<dbReference type="GO" id="GO:0004014">
    <property type="term" value="F:adenosylmethionine decarboxylase activity"/>
    <property type="evidence" value="ECO:0007669"/>
    <property type="project" value="UniProtKB-EC"/>
</dbReference>
<keyword evidence="3" id="KW-0210">Decarboxylase</keyword>
<evidence type="ECO:0000256" key="1">
    <source>
        <dbReference type="ARBA" id="ARBA00001928"/>
    </source>
</evidence>
<dbReference type="Gene3D" id="3.30.160.750">
    <property type="match status" value="1"/>
</dbReference>
<dbReference type="AlphaFoldDB" id="A0AAE4Y6V6"/>
<dbReference type="SUPFAM" id="SSF56276">
    <property type="entry name" value="S-adenosylmethionine decarboxylase"/>
    <property type="match status" value="1"/>
</dbReference>
<evidence type="ECO:0000256" key="3">
    <source>
        <dbReference type="ARBA" id="ARBA00022793"/>
    </source>
</evidence>
<evidence type="ECO:0000256" key="4">
    <source>
        <dbReference type="ARBA" id="ARBA00022813"/>
    </source>
</evidence>
<sequence length="133" mass="13970">MTQDFLPGWHLLLDMHGARHLQDAEALEAVLRAAAKAAGARVLSAHMHGFPGRGGVTGVVLLAESHISIHTWPELDYAALDIFMCGSADVEAAARVLEKALEPRICKVTRTARGQTGAAAGRSEGLSLAPGPI</sequence>
<keyword evidence="2" id="KW-0949">S-adenosyl-L-methionine</keyword>
<dbReference type="PANTHER" id="PTHR33866:SF2">
    <property type="entry name" value="S-ADENOSYLMETHIONINE DECARBOXYLASE PROENZYME"/>
    <property type="match status" value="1"/>
</dbReference>
<comment type="caution">
    <text evidence="11">The sequence shown here is derived from an EMBL/GenBank/DDBJ whole genome shotgun (WGS) entry which is preliminary data.</text>
</comment>
<evidence type="ECO:0000256" key="6">
    <source>
        <dbReference type="ARBA" id="ARBA00023115"/>
    </source>
</evidence>
<keyword evidence="5" id="KW-0745">Spermidine biosynthesis</keyword>
<keyword evidence="6" id="KW-0620">Polyamine biosynthesis</keyword>
<dbReference type="InterPro" id="IPR042284">
    <property type="entry name" value="AdoMetDC_N"/>
</dbReference>
<gene>
    <name evidence="11" type="primary">speD</name>
    <name evidence="11" type="ORF">GV832_04885</name>
</gene>
<dbReference type="GO" id="GO:0005829">
    <property type="term" value="C:cytosol"/>
    <property type="evidence" value="ECO:0007669"/>
    <property type="project" value="TreeGrafter"/>
</dbReference>
<evidence type="ECO:0000256" key="5">
    <source>
        <dbReference type="ARBA" id="ARBA00023066"/>
    </source>
</evidence>
<dbReference type="RefSeq" id="WP_168773726.1">
    <property type="nucleotide sequence ID" value="NZ_JAABNR010000004.1"/>
</dbReference>
<keyword evidence="10" id="KW-0670">Pyruvate</keyword>
<dbReference type="InterPro" id="IPR042286">
    <property type="entry name" value="AdoMetDC_C"/>
</dbReference>
<evidence type="ECO:0000313" key="12">
    <source>
        <dbReference type="Proteomes" id="UP001193501"/>
    </source>
</evidence>
<comment type="cofactor">
    <cofactor evidence="1">
        <name>pyruvate</name>
        <dbReference type="ChEBI" id="CHEBI:15361"/>
    </cofactor>
</comment>
<protein>
    <submittedName>
        <fullName evidence="11">Adenosylmethionine decarboxylase</fullName>
        <ecNumber evidence="11">4.1.1.50</ecNumber>
    </submittedName>
</protein>
<keyword evidence="12" id="KW-1185">Reference proteome</keyword>
<dbReference type="EMBL" id="JAABNR010000004">
    <property type="protein sequence ID" value="NBZ86908.1"/>
    <property type="molecule type" value="Genomic_DNA"/>
</dbReference>
<accession>A0AAE4Y6V6</accession>
<keyword evidence="4" id="KW-0068">Autocatalytic cleavage</keyword>
<dbReference type="InterPro" id="IPR016067">
    <property type="entry name" value="S-AdoMet_deCO2ase_core"/>
</dbReference>
<organism evidence="11 12">
    <name type="scientific">Stagnihabitans tardus</name>
    <dbReference type="NCBI Taxonomy" id="2699202"/>
    <lineage>
        <taxon>Bacteria</taxon>
        <taxon>Pseudomonadati</taxon>
        <taxon>Pseudomonadota</taxon>
        <taxon>Alphaproteobacteria</taxon>
        <taxon>Rhodobacterales</taxon>
        <taxon>Paracoccaceae</taxon>
        <taxon>Stagnihabitans</taxon>
    </lineage>
</organism>
<dbReference type="InterPro" id="IPR003826">
    <property type="entry name" value="AdoMetDC_fam_prok"/>
</dbReference>
<dbReference type="NCBIfam" id="TIGR03330">
    <property type="entry name" value="SAM_DCase_Bsu"/>
    <property type="match status" value="1"/>
</dbReference>
<evidence type="ECO:0000256" key="2">
    <source>
        <dbReference type="ARBA" id="ARBA00022691"/>
    </source>
</evidence>
<dbReference type="EC" id="4.1.1.50" evidence="11"/>
<dbReference type="InterPro" id="IPR017716">
    <property type="entry name" value="S-AdoMet_deCOase_pro-enz"/>
</dbReference>
<keyword evidence="7" id="KW-0865">Zymogen</keyword>
<reference evidence="11" key="1">
    <citation type="submission" date="2020-01" db="EMBL/GenBank/DDBJ databases">
        <authorList>
            <person name="Chen W.-M."/>
        </authorList>
    </citation>
    <scope>NUCLEOTIDE SEQUENCE</scope>
    <source>
        <strain evidence="11">CYK-10</strain>
    </source>
</reference>
<keyword evidence="8 11" id="KW-0456">Lyase</keyword>
<keyword evidence="9" id="KW-0704">Schiff base</keyword>
<dbReference type="Pfam" id="PF02675">
    <property type="entry name" value="AdoMet_dc"/>
    <property type="match status" value="1"/>
</dbReference>
<evidence type="ECO:0000256" key="8">
    <source>
        <dbReference type="ARBA" id="ARBA00023239"/>
    </source>
</evidence>
<evidence type="ECO:0000256" key="9">
    <source>
        <dbReference type="ARBA" id="ARBA00023270"/>
    </source>
</evidence>
<proteinExistence type="predicted"/>
<evidence type="ECO:0000256" key="7">
    <source>
        <dbReference type="ARBA" id="ARBA00023145"/>
    </source>
</evidence>
<evidence type="ECO:0000256" key="10">
    <source>
        <dbReference type="ARBA" id="ARBA00023317"/>
    </source>
</evidence>
<dbReference type="Gene3D" id="3.30.360.110">
    <property type="entry name" value="S-adenosylmethionine decarboxylase domain"/>
    <property type="match status" value="1"/>
</dbReference>
<dbReference type="Proteomes" id="UP001193501">
    <property type="component" value="Unassembled WGS sequence"/>
</dbReference>
<dbReference type="PANTHER" id="PTHR33866">
    <property type="entry name" value="S-ADENOSYLMETHIONINE DECARBOXYLASE PROENZYME"/>
    <property type="match status" value="1"/>
</dbReference>
<evidence type="ECO:0000313" key="11">
    <source>
        <dbReference type="EMBL" id="NBZ86908.1"/>
    </source>
</evidence>